<dbReference type="Pfam" id="PF17319">
    <property type="entry name" value="DUF5362"/>
    <property type="match status" value="1"/>
</dbReference>
<evidence type="ECO:0000313" key="3">
    <source>
        <dbReference type="Proteomes" id="UP000198850"/>
    </source>
</evidence>
<protein>
    <submittedName>
        <fullName evidence="2">Uncharacterized protein</fullName>
    </submittedName>
</protein>
<feature type="transmembrane region" description="Helical" evidence="1">
    <location>
        <begin position="74"/>
        <end position="95"/>
    </location>
</feature>
<dbReference type="InterPro" id="IPR035287">
    <property type="entry name" value="DUF5362"/>
</dbReference>
<dbReference type="Proteomes" id="UP000198850">
    <property type="component" value="Unassembled WGS sequence"/>
</dbReference>
<accession>A0A1H3X9C0</accession>
<organism evidence="2 3">
    <name type="scientific">Pedobacter hartonius</name>
    <dbReference type="NCBI Taxonomy" id="425514"/>
    <lineage>
        <taxon>Bacteria</taxon>
        <taxon>Pseudomonadati</taxon>
        <taxon>Bacteroidota</taxon>
        <taxon>Sphingobacteriia</taxon>
        <taxon>Sphingobacteriales</taxon>
        <taxon>Sphingobacteriaceae</taxon>
        <taxon>Pedobacter</taxon>
    </lineage>
</organism>
<evidence type="ECO:0000313" key="2">
    <source>
        <dbReference type="EMBL" id="SDZ95949.1"/>
    </source>
</evidence>
<keyword evidence="3" id="KW-1185">Reference proteome</keyword>
<proteinExistence type="predicted"/>
<feature type="transmembrane region" description="Helical" evidence="1">
    <location>
        <begin position="39"/>
        <end position="62"/>
    </location>
</feature>
<gene>
    <name evidence="2" type="ORF">SAMN05443550_101545</name>
</gene>
<evidence type="ECO:0000256" key="1">
    <source>
        <dbReference type="SAM" id="Phobius"/>
    </source>
</evidence>
<reference evidence="2 3" key="1">
    <citation type="submission" date="2016-10" db="EMBL/GenBank/DDBJ databases">
        <authorList>
            <person name="de Groot N.N."/>
        </authorList>
    </citation>
    <scope>NUCLEOTIDE SEQUENCE [LARGE SCALE GENOMIC DNA]</scope>
    <source>
        <strain evidence="2 3">DSM 19033</strain>
    </source>
</reference>
<sequence length="161" mass="17615">MDNFEEIEPVSPQEDEVEALWVSEDVRSYLYEAAKWTKFLSIVGFVFAGMTAIGAFGAGAVLNSVSAVSPNNPLMKVGAAGLTIIYLLFAIFQFYPSFLLYKFSAATNQAVLFGDQESLSVAMGKIKSFFKFWGIITIIFIAFYAIMIIFMAVVGVAVAGR</sequence>
<dbReference type="AlphaFoldDB" id="A0A1H3X9C0"/>
<name>A0A1H3X9C0_9SPHI</name>
<dbReference type="RefSeq" id="WP_090554887.1">
    <property type="nucleotide sequence ID" value="NZ_FNRA01000001.1"/>
</dbReference>
<feature type="transmembrane region" description="Helical" evidence="1">
    <location>
        <begin position="132"/>
        <end position="159"/>
    </location>
</feature>
<dbReference type="EMBL" id="FNRA01000001">
    <property type="protein sequence ID" value="SDZ95949.1"/>
    <property type="molecule type" value="Genomic_DNA"/>
</dbReference>
<keyword evidence="1" id="KW-0472">Membrane</keyword>
<dbReference type="OrthoDB" id="1121797at2"/>
<keyword evidence="1" id="KW-1133">Transmembrane helix</keyword>
<keyword evidence="1" id="KW-0812">Transmembrane</keyword>